<dbReference type="Pfam" id="PF03888">
    <property type="entry name" value="MucB_RseB"/>
    <property type="match status" value="1"/>
</dbReference>
<dbReference type="InterPro" id="IPR005588">
    <property type="entry name" value="MucB_RseB"/>
</dbReference>
<evidence type="ECO:0000256" key="4">
    <source>
        <dbReference type="ARBA" id="ARBA00022764"/>
    </source>
</evidence>
<dbReference type="RefSeq" id="WP_015046054.1">
    <property type="nucleotide sequence ID" value="NC_018868.3"/>
</dbReference>
<evidence type="ECO:0000256" key="3">
    <source>
        <dbReference type="ARBA" id="ARBA00022729"/>
    </source>
</evidence>
<proteinExistence type="inferred from homology"/>
<name>K4KG00_SIMAS</name>
<keyword evidence="9" id="KW-1185">Reference proteome</keyword>
<dbReference type="GO" id="GO:0030288">
    <property type="term" value="C:outer membrane-bounded periplasmic space"/>
    <property type="evidence" value="ECO:0007669"/>
    <property type="project" value="TreeGrafter"/>
</dbReference>
<keyword evidence="3 5" id="KW-0732">Signal</keyword>
<evidence type="ECO:0000259" key="7">
    <source>
        <dbReference type="Pfam" id="PF17188"/>
    </source>
</evidence>
<comment type="similarity">
    <text evidence="2">Belongs to the RseB family.</text>
</comment>
<dbReference type="InterPro" id="IPR038484">
    <property type="entry name" value="MucB/RseB_C_sf"/>
</dbReference>
<dbReference type="HOGENOM" id="CLU_054710_0_1_6"/>
<dbReference type="Proteomes" id="UP000000466">
    <property type="component" value="Chromosome"/>
</dbReference>
<dbReference type="GO" id="GO:0045152">
    <property type="term" value="F:antisigma factor binding"/>
    <property type="evidence" value="ECO:0007669"/>
    <property type="project" value="TreeGrafter"/>
</dbReference>
<dbReference type="KEGG" id="saga:M5M_03360"/>
<dbReference type="Gene3D" id="3.30.200.100">
    <property type="entry name" value="MucB/RseB, C-terminal domain"/>
    <property type="match status" value="1"/>
</dbReference>
<dbReference type="Gene3D" id="2.50.20.10">
    <property type="entry name" value="Lipoprotein localisation LolA/LolB/LppX"/>
    <property type="match status" value="1"/>
</dbReference>
<dbReference type="GO" id="GO:0032885">
    <property type="term" value="P:regulation of polysaccharide biosynthetic process"/>
    <property type="evidence" value="ECO:0007669"/>
    <property type="project" value="TreeGrafter"/>
</dbReference>
<feature type="chain" id="PRO_5003879649" evidence="5">
    <location>
        <begin position="24"/>
        <end position="290"/>
    </location>
</feature>
<evidence type="ECO:0000259" key="6">
    <source>
        <dbReference type="Pfam" id="PF03888"/>
    </source>
</evidence>
<dbReference type="PIRSF" id="PIRSF005427">
    <property type="entry name" value="RseB"/>
    <property type="match status" value="1"/>
</dbReference>
<dbReference type="PANTHER" id="PTHR38782">
    <property type="match status" value="1"/>
</dbReference>
<dbReference type="eggNOG" id="COG3026">
    <property type="taxonomic scope" value="Bacteria"/>
</dbReference>
<protein>
    <submittedName>
        <fullName evidence="8">Sigma factor algU regulatory protein MucB</fullName>
    </submittedName>
</protein>
<reference evidence="8 9" key="1">
    <citation type="journal article" date="2013" name="Genome Announc.">
        <title>Complete genome sequence of Simiduia agarivorans SA1(T), a marine bacterium able to degrade a variety of polysaccharides.</title>
        <authorList>
            <person name="Lin S.Y."/>
            <person name="Shieh W.Y."/>
            <person name="Chen J.S."/>
            <person name="Tang S.L."/>
        </authorList>
    </citation>
    <scope>NUCLEOTIDE SEQUENCE [LARGE SCALE GENOMIC DNA]</scope>
    <source>
        <strain evidence="9">DSM 21679 / JCM 13881 / BCRC 17597 / SA1</strain>
    </source>
</reference>
<dbReference type="STRING" id="1117647.M5M_03360"/>
<evidence type="ECO:0000313" key="9">
    <source>
        <dbReference type="Proteomes" id="UP000000466"/>
    </source>
</evidence>
<dbReference type="CDD" id="cd16327">
    <property type="entry name" value="RseB"/>
    <property type="match status" value="1"/>
</dbReference>
<organism evidence="8 9">
    <name type="scientific">Simiduia agarivorans (strain DSM 21679 / JCM 13881 / BCRC 17597 / SA1)</name>
    <dbReference type="NCBI Taxonomy" id="1117647"/>
    <lineage>
        <taxon>Bacteria</taxon>
        <taxon>Pseudomonadati</taxon>
        <taxon>Pseudomonadota</taxon>
        <taxon>Gammaproteobacteria</taxon>
        <taxon>Cellvibrionales</taxon>
        <taxon>Cellvibrionaceae</taxon>
        <taxon>Simiduia</taxon>
    </lineage>
</organism>
<evidence type="ECO:0000313" key="8">
    <source>
        <dbReference type="EMBL" id="AFU97881.1"/>
    </source>
</evidence>
<keyword evidence="4" id="KW-0574">Periplasm</keyword>
<gene>
    <name evidence="8" type="ordered locus">M5M_03360</name>
</gene>
<feature type="domain" description="MucB/RseB C-terminal" evidence="7">
    <location>
        <begin position="195"/>
        <end position="286"/>
    </location>
</feature>
<dbReference type="AlphaFoldDB" id="K4KG00"/>
<evidence type="ECO:0000256" key="5">
    <source>
        <dbReference type="SAM" id="SignalP"/>
    </source>
</evidence>
<dbReference type="InterPro" id="IPR033434">
    <property type="entry name" value="MucB/RseB_N"/>
</dbReference>
<sequence length="290" mass="31866">MRYLTLAGLIALLVVATSARSDANPPDARDLLRQFSKASSSHSYSGVLTYEFGAHLTSIAIEQQVTDQGRQERLLHLNGQLRGVSRQQAFCSTPSDRLLQGLEANVALEDYYHVSLIGQERVAGRAGYVVQVMPKDQYRYGYVITIDQSDYLALKILLVGPGNRVLERFQFVQINNLGSGETAGPIEDCPDTLMKVSWQAGWLPKGFRYVGAKTTEQREMLMFTDGMAAFSVFIESIESPAALEGKAQRGATVAYLGRLQSGSQSFRVTAVGEAPITTLERVALGMTRVY</sequence>
<evidence type="ECO:0000256" key="2">
    <source>
        <dbReference type="ARBA" id="ARBA00008150"/>
    </source>
</evidence>
<accession>K4KG00</accession>
<feature type="signal peptide" evidence="5">
    <location>
        <begin position="1"/>
        <end position="23"/>
    </location>
</feature>
<dbReference type="OrthoDB" id="7067274at2"/>
<dbReference type="PANTHER" id="PTHR38782:SF1">
    <property type="entry name" value="SIGMA-E FACTOR REGULATORY PROTEIN RSEB"/>
    <property type="match status" value="1"/>
</dbReference>
<dbReference type="EMBL" id="CP003746">
    <property type="protein sequence ID" value="AFU97881.1"/>
    <property type="molecule type" value="Genomic_DNA"/>
</dbReference>
<comment type="subcellular location">
    <subcellularLocation>
        <location evidence="1">Periplasm</location>
    </subcellularLocation>
</comment>
<dbReference type="Pfam" id="PF17188">
    <property type="entry name" value="MucB_RseB_C"/>
    <property type="match status" value="1"/>
</dbReference>
<evidence type="ECO:0000256" key="1">
    <source>
        <dbReference type="ARBA" id="ARBA00004418"/>
    </source>
</evidence>
<dbReference type="InterPro" id="IPR033436">
    <property type="entry name" value="MucB/RseB_C"/>
</dbReference>
<feature type="domain" description="MucB/RseB N-terminal" evidence="6">
    <location>
        <begin position="27"/>
        <end position="175"/>
    </location>
</feature>